<feature type="transmembrane region" description="Helical" evidence="9">
    <location>
        <begin position="434"/>
        <end position="452"/>
    </location>
</feature>
<dbReference type="InterPro" id="IPR045018">
    <property type="entry name" value="Azg-like"/>
</dbReference>
<comment type="caution">
    <text evidence="10">The sequence shown here is derived from an EMBL/GenBank/DDBJ whole genome shotgun (WGS) entry which is preliminary data.</text>
</comment>
<dbReference type="PIRSF" id="PIRSF005353">
    <property type="entry name" value="PbuG"/>
    <property type="match status" value="1"/>
</dbReference>
<evidence type="ECO:0000313" key="11">
    <source>
        <dbReference type="Proteomes" id="UP000235682"/>
    </source>
</evidence>
<feature type="transmembrane region" description="Helical" evidence="9">
    <location>
        <begin position="20"/>
        <end position="39"/>
    </location>
</feature>
<keyword evidence="6 8" id="KW-1133">Transmembrane helix</keyword>
<evidence type="ECO:0000256" key="9">
    <source>
        <dbReference type="SAM" id="Phobius"/>
    </source>
</evidence>
<dbReference type="PANTHER" id="PTHR43337:SF1">
    <property type="entry name" value="XANTHINE_URACIL PERMEASE C887.17-RELATED"/>
    <property type="match status" value="1"/>
</dbReference>
<feature type="transmembrane region" description="Helical" evidence="9">
    <location>
        <begin position="192"/>
        <end position="214"/>
    </location>
</feature>
<dbReference type="STRING" id="84521.SAMN04487994_104113"/>
<feature type="transmembrane region" description="Helical" evidence="9">
    <location>
        <begin position="249"/>
        <end position="272"/>
    </location>
</feature>
<dbReference type="PANTHER" id="PTHR43337">
    <property type="entry name" value="XANTHINE/URACIL PERMEASE C887.17-RELATED"/>
    <property type="match status" value="1"/>
</dbReference>
<evidence type="ECO:0000256" key="8">
    <source>
        <dbReference type="PIRNR" id="PIRNR005353"/>
    </source>
</evidence>
<comment type="subcellular location">
    <subcellularLocation>
        <location evidence="1 8">Cell membrane</location>
        <topology evidence="1 8">Multi-pass membrane protein</topology>
    </subcellularLocation>
</comment>
<feature type="transmembrane region" description="Helical" evidence="9">
    <location>
        <begin position="101"/>
        <end position="119"/>
    </location>
</feature>
<organism evidence="10 11">
    <name type="scientific">Dolosicoccus paucivorans</name>
    <dbReference type="NCBI Taxonomy" id="84521"/>
    <lineage>
        <taxon>Bacteria</taxon>
        <taxon>Bacillati</taxon>
        <taxon>Bacillota</taxon>
        <taxon>Bacilli</taxon>
        <taxon>Lactobacillales</taxon>
        <taxon>Aerococcaceae</taxon>
        <taxon>Dolosicoccus</taxon>
    </lineage>
</organism>
<evidence type="ECO:0000256" key="6">
    <source>
        <dbReference type="ARBA" id="ARBA00022989"/>
    </source>
</evidence>
<gene>
    <name evidence="10" type="ORF">CJ205_06110</name>
</gene>
<name>A0A1G8N2R8_9LACT</name>
<evidence type="ECO:0000256" key="5">
    <source>
        <dbReference type="ARBA" id="ARBA00022692"/>
    </source>
</evidence>
<dbReference type="AlphaFoldDB" id="A0A1G8N2R8"/>
<feature type="transmembrane region" description="Helical" evidence="9">
    <location>
        <begin position="45"/>
        <end position="69"/>
    </location>
</feature>
<protein>
    <submittedName>
        <fullName evidence="10">NCS2 family permease</fullName>
    </submittedName>
</protein>
<feature type="transmembrane region" description="Helical" evidence="9">
    <location>
        <begin position="168"/>
        <end position="185"/>
    </location>
</feature>
<keyword evidence="11" id="KW-1185">Reference proteome</keyword>
<evidence type="ECO:0000256" key="4">
    <source>
        <dbReference type="ARBA" id="ARBA00022475"/>
    </source>
</evidence>
<evidence type="ECO:0000256" key="3">
    <source>
        <dbReference type="ARBA" id="ARBA00022448"/>
    </source>
</evidence>
<evidence type="ECO:0000256" key="1">
    <source>
        <dbReference type="ARBA" id="ARBA00004651"/>
    </source>
</evidence>
<feature type="transmembrane region" description="Helical" evidence="9">
    <location>
        <begin position="76"/>
        <end position="95"/>
    </location>
</feature>
<accession>A0A1G8N2R8</accession>
<dbReference type="RefSeq" id="WP_092086038.1">
    <property type="nucleotide sequence ID" value="NZ_FNEL01000041.1"/>
</dbReference>
<dbReference type="InterPro" id="IPR026033">
    <property type="entry name" value="Azg-like_bact_archaea"/>
</dbReference>
<dbReference type="Proteomes" id="UP000235682">
    <property type="component" value="Unassembled WGS sequence"/>
</dbReference>
<keyword evidence="7 8" id="KW-0472">Membrane</keyword>
<dbReference type="Pfam" id="PF00860">
    <property type="entry name" value="Xan_ur_permease"/>
    <property type="match status" value="1"/>
</dbReference>
<keyword evidence="5 8" id="KW-0812">Transmembrane</keyword>
<dbReference type="GO" id="GO:0005345">
    <property type="term" value="F:purine nucleobase transmembrane transporter activity"/>
    <property type="evidence" value="ECO:0007669"/>
    <property type="project" value="TreeGrafter"/>
</dbReference>
<proteinExistence type="inferred from homology"/>
<feature type="transmembrane region" description="Helical" evidence="9">
    <location>
        <begin position="131"/>
        <end position="148"/>
    </location>
</feature>
<dbReference type="InterPro" id="IPR006043">
    <property type="entry name" value="NCS2"/>
</dbReference>
<sequence length="454" mass="48184">MLNKYFKLDEYGTTVSKEVIAGLSTFFAMSYILAVNPAILSDAGLPYYGVYIATILAAVIGTGLMGIYANIPYAQAPGMGLNAFFTYTVVIAGGFTPFEALGIVLISGLISLVLTFTGVRKQIFRAIPRPLQNAIGGGIGLFVAYIGFLNIGFVEFNEVPSLALFNDPTIQLALFGVVFTLILMLKQVQGAILIGLLATTLLGIPLGVVDIHGMNSFPSYSLIWEEFSSLAGKGWGSQGIMSLFKNHDLFTVIPFIFAASLTDTFDTVGTLIGTGRRSGIFTQADEEALLKGSGSSTRLEKGFISDITATIIGSFLGTTNVTTFTESAVGIGAGGKTGLTSVVTALMFLFSIILAPVIGLVPAAATAPALIIVGILMSASFAEIDWNDFTEAIPAFTTIIMTVLTYSISNGIAFGFITYIIVKVVIGQARKIHPIIWVSATLFVLNFIFMAYRG</sequence>
<evidence type="ECO:0000256" key="7">
    <source>
        <dbReference type="ARBA" id="ARBA00023136"/>
    </source>
</evidence>
<keyword evidence="3 8" id="KW-0813">Transport</keyword>
<feature type="transmembrane region" description="Helical" evidence="9">
    <location>
        <begin position="399"/>
        <end position="422"/>
    </location>
</feature>
<comment type="similarity">
    <text evidence="2 8">Belongs to the nucleobase:cation symporter-2 (NCS2) (TC 2.A.40) family. Azg-like subfamily.</text>
</comment>
<reference evidence="10 11" key="1">
    <citation type="submission" date="2017-09" db="EMBL/GenBank/DDBJ databases">
        <title>Bacterial strain isolated from the female urinary microbiota.</title>
        <authorList>
            <person name="Thomas-White K."/>
            <person name="Kumar N."/>
            <person name="Forster S."/>
            <person name="Putonti C."/>
            <person name="Lawley T."/>
            <person name="Wolfe A.J."/>
        </authorList>
    </citation>
    <scope>NUCLEOTIDE SEQUENCE [LARGE SCALE GENOMIC DNA]</scope>
    <source>
        <strain evidence="10 11">UMB0852</strain>
    </source>
</reference>
<keyword evidence="4 8" id="KW-1003">Cell membrane</keyword>
<evidence type="ECO:0000256" key="2">
    <source>
        <dbReference type="ARBA" id="ARBA00005697"/>
    </source>
</evidence>
<dbReference type="OrthoDB" id="9808458at2"/>
<dbReference type="GO" id="GO:0005886">
    <property type="term" value="C:plasma membrane"/>
    <property type="evidence" value="ECO:0007669"/>
    <property type="project" value="UniProtKB-SubCell"/>
</dbReference>
<evidence type="ECO:0000313" key="10">
    <source>
        <dbReference type="EMBL" id="PMC58107.1"/>
    </source>
</evidence>
<feature type="transmembrane region" description="Helical" evidence="9">
    <location>
        <begin position="346"/>
        <end position="379"/>
    </location>
</feature>
<dbReference type="EMBL" id="PNHE01000025">
    <property type="protein sequence ID" value="PMC58107.1"/>
    <property type="molecule type" value="Genomic_DNA"/>
</dbReference>